<evidence type="ECO:0008006" key="3">
    <source>
        <dbReference type="Google" id="ProtNLM"/>
    </source>
</evidence>
<organism evidence="1 2">
    <name type="scientific">Actinokineospora diospyrosa</name>
    <dbReference type="NCBI Taxonomy" id="103728"/>
    <lineage>
        <taxon>Bacteria</taxon>
        <taxon>Bacillati</taxon>
        <taxon>Actinomycetota</taxon>
        <taxon>Actinomycetes</taxon>
        <taxon>Pseudonocardiales</taxon>
        <taxon>Pseudonocardiaceae</taxon>
        <taxon>Actinokineospora</taxon>
    </lineage>
</organism>
<comment type="caution">
    <text evidence="1">The sequence shown here is derived from an EMBL/GenBank/DDBJ whole genome shotgun (WGS) entry which is preliminary data.</text>
</comment>
<proteinExistence type="predicted"/>
<keyword evidence="2" id="KW-1185">Reference proteome</keyword>
<dbReference type="RefSeq" id="WP_253884729.1">
    <property type="nucleotide sequence ID" value="NZ_BAAAVB010000002.1"/>
</dbReference>
<sequence>MSSSFPFADLVEDVDGYLVAAAVLAGTPINVAVRDQLTSGHLSRFRRFVDLRHGGRADHVVSTARNLLGSAGDTELAALRTAAIKRTGGWDTLLPGHMPDSKLDPFLQGYADTLLGLVGQENARRLRLG</sequence>
<name>A0ABT1I5G4_9PSEU</name>
<protein>
    <recommendedName>
        <fullName evidence="3">TetR family transcriptional regulator</fullName>
    </recommendedName>
</protein>
<dbReference type="EMBL" id="JAMTCO010000001">
    <property type="protein sequence ID" value="MCP2267817.1"/>
    <property type="molecule type" value="Genomic_DNA"/>
</dbReference>
<accession>A0ABT1I5G4</accession>
<evidence type="ECO:0000313" key="1">
    <source>
        <dbReference type="EMBL" id="MCP2267817.1"/>
    </source>
</evidence>
<evidence type="ECO:0000313" key="2">
    <source>
        <dbReference type="Proteomes" id="UP001205185"/>
    </source>
</evidence>
<dbReference type="Proteomes" id="UP001205185">
    <property type="component" value="Unassembled WGS sequence"/>
</dbReference>
<gene>
    <name evidence="1" type="ORF">LV75_000299</name>
</gene>
<reference evidence="1 2" key="1">
    <citation type="submission" date="2022-06" db="EMBL/GenBank/DDBJ databases">
        <title>Genomic Encyclopedia of Archaeal and Bacterial Type Strains, Phase II (KMG-II): from individual species to whole genera.</title>
        <authorList>
            <person name="Goeker M."/>
        </authorList>
    </citation>
    <scope>NUCLEOTIDE SEQUENCE [LARGE SCALE GENOMIC DNA]</scope>
    <source>
        <strain evidence="1 2">DSM 44255</strain>
    </source>
</reference>